<comment type="subcellular location">
    <subcellularLocation>
        <location evidence="1">Membrane</location>
        <topology evidence="1">Multi-pass membrane protein</topology>
    </subcellularLocation>
</comment>
<evidence type="ECO:0000313" key="9">
    <source>
        <dbReference type="Proteomes" id="UP001387364"/>
    </source>
</evidence>
<proteinExistence type="inferred from homology"/>
<dbReference type="PANTHER" id="PTHR38459:SF1">
    <property type="entry name" value="PROPHAGE BACTOPRENOL-LINKED GLUCOSE TRANSLOCASE HOMOLOG"/>
    <property type="match status" value="1"/>
</dbReference>
<dbReference type="InterPro" id="IPR007267">
    <property type="entry name" value="GtrA_DPMS_TM"/>
</dbReference>
<keyword evidence="4 6" id="KW-1133">Transmembrane helix</keyword>
<organism evidence="8 9">
    <name type="scientific">Bacillus kandeliae</name>
    <dbReference type="NCBI Taxonomy" id="3129297"/>
    <lineage>
        <taxon>Bacteria</taxon>
        <taxon>Bacillati</taxon>
        <taxon>Bacillota</taxon>
        <taxon>Bacilli</taxon>
        <taxon>Bacillales</taxon>
        <taxon>Bacillaceae</taxon>
        <taxon>Bacillus</taxon>
    </lineage>
</organism>
<dbReference type="Proteomes" id="UP001387364">
    <property type="component" value="Chromosome"/>
</dbReference>
<feature type="transmembrane region" description="Helical" evidence="6">
    <location>
        <begin position="108"/>
        <end position="126"/>
    </location>
</feature>
<feature type="domain" description="GtrA/DPMS transmembrane" evidence="7">
    <location>
        <begin position="14"/>
        <end position="122"/>
    </location>
</feature>
<evidence type="ECO:0000256" key="3">
    <source>
        <dbReference type="ARBA" id="ARBA00022692"/>
    </source>
</evidence>
<sequence>MESLMRKTGQEFIKFAIIGGINTFHYYAVYLLLHSLLNQNYMLSHVVAFGTSLVISFFLNCYFTFQVKPTLSKFLIFPLSQLFNFCITSFFMYVFIEYLHISSTITPILVLFLSVPVTFIVTGKILKKESVNA</sequence>
<evidence type="ECO:0000256" key="5">
    <source>
        <dbReference type="ARBA" id="ARBA00023136"/>
    </source>
</evidence>
<name>A0ABZ2NAP8_9BACI</name>
<keyword evidence="3 6" id="KW-0812">Transmembrane</keyword>
<accession>A0ABZ2NAP8</accession>
<dbReference type="PANTHER" id="PTHR38459">
    <property type="entry name" value="PROPHAGE BACTOPRENOL-LINKED GLUCOSE TRANSLOCASE HOMOLOG"/>
    <property type="match status" value="1"/>
</dbReference>
<dbReference type="InterPro" id="IPR051401">
    <property type="entry name" value="GtrA_CellWall_Glycosyl"/>
</dbReference>
<feature type="transmembrane region" description="Helical" evidence="6">
    <location>
        <begin position="45"/>
        <end position="63"/>
    </location>
</feature>
<evidence type="ECO:0000259" key="7">
    <source>
        <dbReference type="Pfam" id="PF04138"/>
    </source>
</evidence>
<reference evidence="8 9" key="1">
    <citation type="submission" date="2024-02" db="EMBL/GenBank/DDBJ databases">
        <title>Seven novel Bacillus-like species.</title>
        <authorList>
            <person name="Liu G."/>
        </authorList>
    </citation>
    <scope>NUCLEOTIDE SEQUENCE [LARGE SCALE GENOMIC DNA]</scope>
    <source>
        <strain evidence="8 9">FJAT-52991</strain>
    </source>
</reference>
<keyword evidence="5 6" id="KW-0472">Membrane</keyword>
<feature type="transmembrane region" description="Helical" evidence="6">
    <location>
        <begin position="12"/>
        <end position="33"/>
    </location>
</feature>
<protein>
    <submittedName>
        <fullName evidence="8">GtrA family protein</fullName>
    </submittedName>
</protein>
<dbReference type="EMBL" id="CP147404">
    <property type="protein sequence ID" value="WXB94788.1"/>
    <property type="molecule type" value="Genomic_DNA"/>
</dbReference>
<gene>
    <name evidence="8" type="ORF">WDJ61_09245</name>
</gene>
<keyword evidence="9" id="KW-1185">Reference proteome</keyword>
<comment type="similarity">
    <text evidence="2">Belongs to the GtrA family.</text>
</comment>
<evidence type="ECO:0000256" key="6">
    <source>
        <dbReference type="SAM" id="Phobius"/>
    </source>
</evidence>
<evidence type="ECO:0000313" key="8">
    <source>
        <dbReference type="EMBL" id="WXB94788.1"/>
    </source>
</evidence>
<evidence type="ECO:0000256" key="4">
    <source>
        <dbReference type="ARBA" id="ARBA00022989"/>
    </source>
</evidence>
<evidence type="ECO:0000256" key="2">
    <source>
        <dbReference type="ARBA" id="ARBA00009399"/>
    </source>
</evidence>
<dbReference type="Pfam" id="PF04138">
    <property type="entry name" value="GtrA_DPMS_TM"/>
    <property type="match status" value="1"/>
</dbReference>
<evidence type="ECO:0000256" key="1">
    <source>
        <dbReference type="ARBA" id="ARBA00004141"/>
    </source>
</evidence>
<feature type="transmembrane region" description="Helical" evidence="6">
    <location>
        <begin position="75"/>
        <end position="96"/>
    </location>
</feature>